<evidence type="ECO:0000313" key="2">
    <source>
        <dbReference type="Proteomes" id="UP000790377"/>
    </source>
</evidence>
<keyword evidence="2" id="KW-1185">Reference proteome</keyword>
<comment type="caution">
    <text evidence="1">The sequence shown here is derived from an EMBL/GenBank/DDBJ whole genome shotgun (WGS) entry which is preliminary data.</text>
</comment>
<sequence length="520" mass="58158">MVRSWLSKSTVVGLIYAYLANAATPSMVKQAQLRIPNIEAPNRPLISPNGTSLPPITTVYEFDQIIDHENTKLGTFKQRYWMNWEFYEKSGPIVLMTPGEASGDGMSGYLTNKSMLGMIAQEQKGAIVLLEHRFFGTSNPYDNLTSQSLEVLTIQQAIEDLVYFAQNVNLPMPGGDQVKPHQVPWVLVGGSYAGALTAWTMENKPGIFHAAYASSAVVEAITDFYALFTPIREHMPKNCSADVERVVAYLDNLHLTHNQKGIQDLQNAFGLEKLAHIDDFAGALQDNLFDYQLLDYASGPEAMFYQFCDALEVKDGVHAPAAGWGLQHAIQAWGNFWNTTYYKNVCGTLDPESCLGTYDASQTFYTDVSVGNVWRAWFWMMCNELGFYQPGPPLGQPAIVSRIVQPVYWERQCALMFPQKFSKPPTPRVQATNKKYKGWNINVKRTFFATGVRDHWRDATLIADGLHKPNTTSQPIYRGNGFHCSDLDTENGLADPTVLQVQKAGLAYMKTWLAQFIPAA</sequence>
<reference evidence="1" key="1">
    <citation type="journal article" date="2021" name="New Phytol.">
        <title>Evolutionary innovations through gain and loss of genes in the ectomycorrhizal Boletales.</title>
        <authorList>
            <person name="Wu G."/>
            <person name="Miyauchi S."/>
            <person name="Morin E."/>
            <person name="Kuo A."/>
            <person name="Drula E."/>
            <person name="Varga T."/>
            <person name="Kohler A."/>
            <person name="Feng B."/>
            <person name="Cao Y."/>
            <person name="Lipzen A."/>
            <person name="Daum C."/>
            <person name="Hundley H."/>
            <person name="Pangilinan J."/>
            <person name="Johnson J."/>
            <person name="Barry K."/>
            <person name="LaButti K."/>
            <person name="Ng V."/>
            <person name="Ahrendt S."/>
            <person name="Min B."/>
            <person name="Choi I.G."/>
            <person name="Park H."/>
            <person name="Plett J.M."/>
            <person name="Magnuson J."/>
            <person name="Spatafora J.W."/>
            <person name="Nagy L.G."/>
            <person name="Henrissat B."/>
            <person name="Grigoriev I.V."/>
            <person name="Yang Z.L."/>
            <person name="Xu J."/>
            <person name="Martin F.M."/>
        </authorList>
    </citation>
    <scope>NUCLEOTIDE SEQUENCE</scope>
    <source>
        <strain evidence="1">ATCC 28755</strain>
    </source>
</reference>
<evidence type="ECO:0000313" key="1">
    <source>
        <dbReference type="EMBL" id="KAH7916580.1"/>
    </source>
</evidence>
<accession>A0ACB8ATM5</accession>
<proteinExistence type="predicted"/>
<organism evidence="1 2">
    <name type="scientific">Hygrophoropsis aurantiaca</name>
    <dbReference type="NCBI Taxonomy" id="72124"/>
    <lineage>
        <taxon>Eukaryota</taxon>
        <taxon>Fungi</taxon>
        <taxon>Dikarya</taxon>
        <taxon>Basidiomycota</taxon>
        <taxon>Agaricomycotina</taxon>
        <taxon>Agaricomycetes</taxon>
        <taxon>Agaricomycetidae</taxon>
        <taxon>Boletales</taxon>
        <taxon>Coniophorineae</taxon>
        <taxon>Hygrophoropsidaceae</taxon>
        <taxon>Hygrophoropsis</taxon>
    </lineage>
</organism>
<dbReference type="Proteomes" id="UP000790377">
    <property type="component" value="Unassembled WGS sequence"/>
</dbReference>
<dbReference type="EMBL" id="MU267590">
    <property type="protein sequence ID" value="KAH7916580.1"/>
    <property type="molecule type" value="Genomic_DNA"/>
</dbReference>
<protein>
    <submittedName>
        <fullName evidence="1">Peptidase S28</fullName>
    </submittedName>
</protein>
<gene>
    <name evidence="1" type="ORF">BJ138DRAFT_1108675</name>
</gene>
<name>A0ACB8ATM5_9AGAM</name>